<dbReference type="EMBL" id="MU267972">
    <property type="protein sequence ID" value="KAH7906817.1"/>
    <property type="molecule type" value="Genomic_DNA"/>
</dbReference>
<evidence type="ECO:0000313" key="2">
    <source>
        <dbReference type="Proteomes" id="UP000790377"/>
    </source>
</evidence>
<proteinExistence type="predicted"/>
<protein>
    <submittedName>
        <fullName evidence="1">Uncharacterized protein</fullName>
    </submittedName>
</protein>
<reference evidence="1" key="1">
    <citation type="journal article" date="2021" name="New Phytol.">
        <title>Evolutionary innovations through gain and loss of genes in the ectomycorrhizal Boletales.</title>
        <authorList>
            <person name="Wu G."/>
            <person name="Miyauchi S."/>
            <person name="Morin E."/>
            <person name="Kuo A."/>
            <person name="Drula E."/>
            <person name="Varga T."/>
            <person name="Kohler A."/>
            <person name="Feng B."/>
            <person name="Cao Y."/>
            <person name="Lipzen A."/>
            <person name="Daum C."/>
            <person name="Hundley H."/>
            <person name="Pangilinan J."/>
            <person name="Johnson J."/>
            <person name="Barry K."/>
            <person name="LaButti K."/>
            <person name="Ng V."/>
            <person name="Ahrendt S."/>
            <person name="Min B."/>
            <person name="Choi I.G."/>
            <person name="Park H."/>
            <person name="Plett J.M."/>
            <person name="Magnuson J."/>
            <person name="Spatafora J.W."/>
            <person name="Nagy L.G."/>
            <person name="Henrissat B."/>
            <person name="Grigoriev I.V."/>
            <person name="Yang Z.L."/>
            <person name="Xu J."/>
            <person name="Martin F.M."/>
        </authorList>
    </citation>
    <scope>NUCLEOTIDE SEQUENCE</scope>
    <source>
        <strain evidence="1">ATCC 28755</strain>
    </source>
</reference>
<keyword evidence="2" id="KW-1185">Reference proteome</keyword>
<sequence length="592" mass="65813">MFNNSSHIDASHSAFTEVHQSQYNNVDGMIVQGNQTTYTVVHGNQIIRLTGEGYSGLGALHKASTTNAAFDSAQRFPAPSCLPGTRVEILNLISSWVNDDGPHSICWLNGLAGSGKSAIAQTIAEMYAAEHRLVASFFFSRREIERSTTQRFIPTIATHFMAFSPSLKPAIIRALEEDFTIPTKVLREQMMKLLFEPFVSLSAQMTQTESSTQIKTSPPVLMVIDSLDECDNERLVSEIISLIPQLIQECPFPLKVLLTSRPEPHLKAAFRTSEILSVTRSLELRSFDAETDIRLFLRKSFTMIRDQRQSTLFGNSGPWPSESELEALVQKASGLFIYATTTINFIGNKHRDPRKQLVIILSNIEGSDSGFADLDTLYRDVISVPLNADLTRLILGIIRYTSVPLSIQGMDSLLEAGELNVNRDVGSLVQELSSVLLVPDHYTEPVGIYHTSFRDFLSSPERAKEYFVDAVVYHRLIAELCLKVMNASLKRDICGLGDSYGLNSNIEDLPGRCSKHMTEALRYSCCYWAYHLARVPHDAEGKLNARLTAALHELIGVKLLYWLEGLSLLGSFDGAVTMLQDAAAWLKVRVSG</sequence>
<evidence type="ECO:0000313" key="1">
    <source>
        <dbReference type="EMBL" id="KAH7906817.1"/>
    </source>
</evidence>
<gene>
    <name evidence="1" type="ORF">BJ138DRAFT_1117243</name>
</gene>
<comment type="caution">
    <text evidence="1">The sequence shown here is derived from an EMBL/GenBank/DDBJ whole genome shotgun (WGS) entry which is preliminary data.</text>
</comment>
<name>A0ACB8A1H6_9AGAM</name>
<accession>A0ACB8A1H6</accession>
<dbReference type="Proteomes" id="UP000790377">
    <property type="component" value="Unassembled WGS sequence"/>
</dbReference>
<organism evidence="1 2">
    <name type="scientific">Hygrophoropsis aurantiaca</name>
    <dbReference type="NCBI Taxonomy" id="72124"/>
    <lineage>
        <taxon>Eukaryota</taxon>
        <taxon>Fungi</taxon>
        <taxon>Dikarya</taxon>
        <taxon>Basidiomycota</taxon>
        <taxon>Agaricomycotina</taxon>
        <taxon>Agaricomycetes</taxon>
        <taxon>Agaricomycetidae</taxon>
        <taxon>Boletales</taxon>
        <taxon>Coniophorineae</taxon>
        <taxon>Hygrophoropsidaceae</taxon>
        <taxon>Hygrophoropsis</taxon>
    </lineage>
</organism>